<dbReference type="InterPro" id="IPR027591">
    <property type="entry name" value="CofD-rel_GAK"/>
</dbReference>
<dbReference type="Pfam" id="PF01933">
    <property type="entry name" value="CofD"/>
    <property type="match status" value="1"/>
</dbReference>
<gene>
    <name evidence="1" type="ORF">NEJAP_2709</name>
</gene>
<dbReference type="Proteomes" id="UP000595332">
    <property type="component" value="Chromosome"/>
</dbReference>
<protein>
    <recommendedName>
        <fullName evidence="3">GAK system CofD-like protein</fullName>
    </recommendedName>
</protein>
<accession>A0A7R6PJB5</accession>
<dbReference type="CDD" id="cd07187">
    <property type="entry name" value="YvcK_like"/>
    <property type="match status" value="1"/>
</dbReference>
<name>A0A7R6PJB5_9GAMM</name>
<evidence type="ECO:0000313" key="1">
    <source>
        <dbReference type="EMBL" id="BBB30653.1"/>
    </source>
</evidence>
<dbReference type="GO" id="GO:0043743">
    <property type="term" value="F:LPPG:FO 2-phospho-L-lactate transferase activity"/>
    <property type="evidence" value="ECO:0007669"/>
    <property type="project" value="InterPro"/>
</dbReference>
<sequence length="395" mass="44130">MNKILIQRQAALPDPMRISRYYKSPELGPRILFFSGGSALKQTSRMLKHYTHNSVHLVTAFDSGGSSAKLRTAFDMPAIGDLRNRLLALADETVKGSPAIYALFNYRLPECSTDAELTTQLSSIAEGTDPLIVAIQQPMRDLVRNLLTFFINVMPENFNLRGASIGNLLISGGYLTHNRQLEPVIYLLSKLINTLGKVHAITEESLHLTAHLEDGQRIVGQHRITGKEAPPLESRIKDISLSSDPDYYQKTQCQLSTSLRSLIKEADLICYPPGSFYSSILTNLLPVGVSESIQENICPKVYIPSLGKDPELYRTTISQAIQQLLKYLKAEDIKKENDQFLNVILLDSRFTDIDTQTQQHLASYNIQIIDTPLVTPKSAPYYCPEKLVHALLSLT</sequence>
<dbReference type="InterPro" id="IPR038136">
    <property type="entry name" value="CofD-like_dom_sf"/>
</dbReference>
<dbReference type="PANTHER" id="PTHR31240">
    <property type="entry name" value="MATERNAL EFFECT EMBRYO ARREST 18"/>
    <property type="match status" value="1"/>
</dbReference>
<dbReference type="InterPro" id="IPR002882">
    <property type="entry name" value="CofD"/>
</dbReference>
<proteinExistence type="predicted"/>
<organism evidence="1 2">
    <name type="scientific">Neptunomonas japonica JAMM 1380</name>
    <dbReference type="NCBI Taxonomy" id="1441457"/>
    <lineage>
        <taxon>Bacteria</taxon>
        <taxon>Pseudomonadati</taxon>
        <taxon>Pseudomonadota</taxon>
        <taxon>Gammaproteobacteria</taxon>
        <taxon>Oceanospirillales</taxon>
        <taxon>Oceanospirillaceae</taxon>
        <taxon>Neptunomonas</taxon>
    </lineage>
</organism>
<reference evidence="1 2" key="1">
    <citation type="journal article" date="2008" name="Int. J. Syst. Evol. Microbiol.">
        <title>Neptunomonas japonica sp. nov., an Osedax japonicus symbiont-like bacterium isolated from sediment adjacent to sperm whale carcasses off Kagoshima, Japan.</title>
        <authorList>
            <person name="Miyazaki M."/>
            <person name="Nogi Y."/>
            <person name="Fujiwara Y."/>
            <person name="Kawato M."/>
            <person name="Kubokawa K."/>
            <person name="Horikoshi K."/>
        </authorList>
    </citation>
    <scope>NUCLEOTIDE SEQUENCE [LARGE SCALE GENOMIC DNA]</scope>
    <source>
        <strain evidence="1 2">JAMM 1380</strain>
    </source>
</reference>
<dbReference type="SUPFAM" id="SSF142338">
    <property type="entry name" value="CofD-like"/>
    <property type="match status" value="1"/>
</dbReference>
<dbReference type="NCBIfam" id="TIGR04357">
    <property type="entry name" value="CofD_rel_GAK"/>
    <property type="match status" value="1"/>
</dbReference>
<dbReference type="Gene3D" id="3.40.50.10680">
    <property type="entry name" value="CofD-like domains"/>
    <property type="match status" value="1"/>
</dbReference>
<dbReference type="PANTHER" id="PTHR31240:SF0">
    <property type="entry name" value="MATERNAL EFFECT EMBRYO ARREST 18"/>
    <property type="match status" value="1"/>
</dbReference>
<keyword evidence="2" id="KW-1185">Reference proteome</keyword>
<dbReference type="AlphaFoldDB" id="A0A7R6PJB5"/>
<dbReference type="RefSeq" id="WP_236590942.1">
    <property type="nucleotide sequence ID" value="NZ_AP014546.1"/>
</dbReference>
<evidence type="ECO:0000313" key="2">
    <source>
        <dbReference type="Proteomes" id="UP000595332"/>
    </source>
</evidence>
<dbReference type="EMBL" id="AP014546">
    <property type="protein sequence ID" value="BBB30653.1"/>
    <property type="molecule type" value="Genomic_DNA"/>
</dbReference>
<evidence type="ECO:0008006" key="3">
    <source>
        <dbReference type="Google" id="ProtNLM"/>
    </source>
</evidence>
<dbReference type="KEGG" id="njp:NEJAP_2709"/>